<accession>A0A855SFH3</accession>
<dbReference type="PANTHER" id="PTHR46577:SF2">
    <property type="entry name" value="TRANSCRIPTIONAL REGULATORY PROTEIN"/>
    <property type="match status" value="1"/>
</dbReference>
<dbReference type="InterPro" id="IPR036390">
    <property type="entry name" value="WH_DNA-bd_sf"/>
</dbReference>
<dbReference type="InterPro" id="IPR051446">
    <property type="entry name" value="HTH_trans_reg/aminotransferase"/>
</dbReference>
<dbReference type="AlphaFoldDB" id="A0A855SFH3"/>
<evidence type="ECO:0000256" key="1">
    <source>
        <dbReference type="ARBA" id="ARBA00005384"/>
    </source>
</evidence>
<sequence>MAKYQQLVKSIIEDIRDNSLVANTKLPSLRQLAKQHEVSISTAVNCYQELESQGWIIAKPKQGFFVRSIDMGVAQPEFKQFDSYPTSPRRNKTPYRASNGVLGVSCMPIDSETIAELDRCFIRTLKRYSLKTNRYPDPNGEHRLRKAISRHFCAKGFPIDHSHLVITQGAMSAINTALEIIAKPGDTVAISSPCFSGYMDLLVNLQLKVIEIPSNQNGIDLKQLEHHLQQGNIQAGLFSTTFMNPQGITLSVEQKQKLAKLSAQYKTPIIEDDVYIELSHDKTMPLPAKYYDKDGYIIWCGSISKSLSASYRLGWCLSGRYFSEFSNYYSASSRGVSQQIQNAITEYFNTGLYDKYIKRQCSNLSNNMYQYRHYLSHHLPKIIKMSDPNGGMTLWIEIKNHNADMFSQLVNDHQLDIREGSLFSSLPIYGNYIRINIGYPIDQAHEQLDLLIKLIKASQLA</sequence>
<keyword evidence="5" id="KW-0804">Transcription</keyword>
<comment type="caution">
    <text evidence="7">The sequence shown here is derived from an EMBL/GenBank/DDBJ whole genome shotgun (WGS) entry which is preliminary data.</text>
</comment>
<evidence type="ECO:0000256" key="3">
    <source>
        <dbReference type="ARBA" id="ARBA00023015"/>
    </source>
</evidence>
<reference evidence="7 8" key="1">
    <citation type="submission" date="2018-01" db="EMBL/GenBank/DDBJ databases">
        <title>Whole genome sequencing of Histamine producing bacteria.</title>
        <authorList>
            <person name="Butler K."/>
        </authorList>
    </citation>
    <scope>NUCLEOTIDE SEQUENCE [LARGE SCALE GENOMIC DNA]</scope>
    <source>
        <strain evidence="7 8">A2-1</strain>
    </source>
</reference>
<keyword evidence="2" id="KW-0663">Pyridoxal phosphate</keyword>
<dbReference type="InterPro" id="IPR000524">
    <property type="entry name" value="Tscrpt_reg_HTH_GntR"/>
</dbReference>
<protein>
    <submittedName>
        <fullName evidence="7">PLP-dependent aminotransferase family protein</fullName>
    </submittedName>
</protein>
<dbReference type="PANTHER" id="PTHR46577">
    <property type="entry name" value="HTH-TYPE TRANSCRIPTIONAL REGULATORY PROTEIN GABR"/>
    <property type="match status" value="1"/>
</dbReference>
<dbReference type="Pfam" id="PF00392">
    <property type="entry name" value="GntR"/>
    <property type="match status" value="1"/>
</dbReference>
<dbReference type="GO" id="GO:0003700">
    <property type="term" value="F:DNA-binding transcription factor activity"/>
    <property type="evidence" value="ECO:0007669"/>
    <property type="project" value="InterPro"/>
</dbReference>
<feature type="domain" description="HTH gntR-type" evidence="6">
    <location>
        <begin position="1"/>
        <end position="69"/>
    </location>
</feature>
<dbReference type="InterPro" id="IPR015424">
    <property type="entry name" value="PyrdxlP-dep_Trfase"/>
</dbReference>
<dbReference type="GO" id="GO:0008483">
    <property type="term" value="F:transaminase activity"/>
    <property type="evidence" value="ECO:0007669"/>
    <property type="project" value="UniProtKB-KW"/>
</dbReference>
<evidence type="ECO:0000259" key="6">
    <source>
        <dbReference type="PROSITE" id="PS50949"/>
    </source>
</evidence>
<name>A0A855SFH3_PHOAN</name>
<dbReference type="Gene3D" id="3.90.1150.10">
    <property type="entry name" value="Aspartate Aminotransferase, domain 1"/>
    <property type="match status" value="1"/>
</dbReference>
<dbReference type="InterPro" id="IPR015421">
    <property type="entry name" value="PyrdxlP-dep_Trfase_major"/>
</dbReference>
<evidence type="ECO:0000313" key="8">
    <source>
        <dbReference type="Proteomes" id="UP000241440"/>
    </source>
</evidence>
<keyword evidence="7" id="KW-0032">Aminotransferase</keyword>
<proteinExistence type="inferred from homology"/>
<dbReference type="GO" id="GO:0003677">
    <property type="term" value="F:DNA binding"/>
    <property type="evidence" value="ECO:0007669"/>
    <property type="project" value="UniProtKB-KW"/>
</dbReference>
<dbReference type="Gene3D" id="1.10.10.10">
    <property type="entry name" value="Winged helix-like DNA-binding domain superfamily/Winged helix DNA-binding domain"/>
    <property type="match status" value="1"/>
</dbReference>
<dbReference type="InterPro" id="IPR015422">
    <property type="entry name" value="PyrdxlP-dep_Trfase_small"/>
</dbReference>
<dbReference type="GeneID" id="61227587"/>
<dbReference type="RefSeq" id="WP_045132433.1">
    <property type="nucleotide sequence ID" value="NZ_JZSV01000010.1"/>
</dbReference>
<dbReference type="SMART" id="SM00345">
    <property type="entry name" value="HTH_GNTR"/>
    <property type="match status" value="1"/>
</dbReference>
<organism evidence="7 8">
    <name type="scientific">Photobacterium angustum</name>
    <dbReference type="NCBI Taxonomy" id="661"/>
    <lineage>
        <taxon>Bacteria</taxon>
        <taxon>Pseudomonadati</taxon>
        <taxon>Pseudomonadota</taxon>
        <taxon>Gammaproteobacteria</taxon>
        <taxon>Vibrionales</taxon>
        <taxon>Vibrionaceae</taxon>
        <taxon>Photobacterium</taxon>
    </lineage>
</organism>
<evidence type="ECO:0000256" key="4">
    <source>
        <dbReference type="ARBA" id="ARBA00023125"/>
    </source>
</evidence>
<dbReference type="SUPFAM" id="SSF53383">
    <property type="entry name" value="PLP-dependent transferases"/>
    <property type="match status" value="1"/>
</dbReference>
<dbReference type="SUPFAM" id="SSF46785">
    <property type="entry name" value="Winged helix' DNA-binding domain"/>
    <property type="match status" value="1"/>
</dbReference>
<dbReference type="InterPro" id="IPR036388">
    <property type="entry name" value="WH-like_DNA-bd_sf"/>
</dbReference>
<dbReference type="CDD" id="cd07377">
    <property type="entry name" value="WHTH_GntR"/>
    <property type="match status" value="1"/>
</dbReference>
<dbReference type="Proteomes" id="UP000241440">
    <property type="component" value="Unassembled WGS sequence"/>
</dbReference>
<gene>
    <name evidence="7" type="ORF">C0W41_15405</name>
</gene>
<comment type="similarity">
    <text evidence="1">In the C-terminal section; belongs to the class-I pyridoxal-phosphate-dependent aminotransferase family.</text>
</comment>
<evidence type="ECO:0000256" key="5">
    <source>
        <dbReference type="ARBA" id="ARBA00023163"/>
    </source>
</evidence>
<keyword evidence="4" id="KW-0238">DNA-binding</keyword>
<keyword evidence="7" id="KW-0808">Transferase</keyword>
<keyword evidence="3" id="KW-0805">Transcription regulation</keyword>
<dbReference type="Gene3D" id="3.40.640.10">
    <property type="entry name" value="Type I PLP-dependent aspartate aminotransferase-like (Major domain)"/>
    <property type="match status" value="1"/>
</dbReference>
<dbReference type="Pfam" id="PF00155">
    <property type="entry name" value="Aminotran_1_2"/>
    <property type="match status" value="1"/>
</dbReference>
<evidence type="ECO:0000256" key="2">
    <source>
        <dbReference type="ARBA" id="ARBA00022898"/>
    </source>
</evidence>
<dbReference type="CDD" id="cd00609">
    <property type="entry name" value="AAT_like"/>
    <property type="match status" value="1"/>
</dbReference>
<dbReference type="EMBL" id="PYOY01000008">
    <property type="protein sequence ID" value="PSX06280.1"/>
    <property type="molecule type" value="Genomic_DNA"/>
</dbReference>
<dbReference type="PROSITE" id="PS50949">
    <property type="entry name" value="HTH_GNTR"/>
    <property type="match status" value="1"/>
</dbReference>
<dbReference type="InterPro" id="IPR004839">
    <property type="entry name" value="Aminotransferase_I/II_large"/>
</dbReference>
<evidence type="ECO:0000313" key="7">
    <source>
        <dbReference type="EMBL" id="PSX06280.1"/>
    </source>
</evidence>
<dbReference type="GO" id="GO:0030170">
    <property type="term" value="F:pyridoxal phosphate binding"/>
    <property type="evidence" value="ECO:0007669"/>
    <property type="project" value="InterPro"/>
</dbReference>